<evidence type="ECO:0000313" key="6">
    <source>
        <dbReference type="EMBL" id="MEJ8859818.1"/>
    </source>
</evidence>
<dbReference type="InterPro" id="IPR018060">
    <property type="entry name" value="HTH_AraC"/>
</dbReference>
<dbReference type="Proteomes" id="UP001367030">
    <property type="component" value="Unassembled WGS sequence"/>
</dbReference>
<dbReference type="InterPro" id="IPR009057">
    <property type="entry name" value="Homeodomain-like_sf"/>
</dbReference>
<dbReference type="SUPFAM" id="SSF46689">
    <property type="entry name" value="Homeodomain-like"/>
    <property type="match status" value="1"/>
</dbReference>
<feature type="compositionally biased region" description="Low complexity" evidence="4">
    <location>
        <begin position="387"/>
        <end position="399"/>
    </location>
</feature>
<organism evidence="6 7">
    <name type="scientific">Variovorax robiniae</name>
    <dbReference type="NCBI Taxonomy" id="1836199"/>
    <lineage>
        <taxon>Bacteria</taxon>
        <taxon>Pseudomonadati</taxon>
        <taxon>Pseudomonadota</taxon>
        <taxon>Betaproteobacteria</taxon>
        <taxon>Burkholderiales</taxon>
        <taxon>Comamonadaceae</taxon>
        <taxon>Variovorax</taxon>
    </lineage>
</organism>
<evidence type="ECO:0000313" key="7">
    <source>
        <dbReference type="Proteomes" id="UP001367030"/>
    </source>
</evidence>
<dbReference type="PANTHER" id="PTHR47894">
    <property type="entry name" value="HTH-TYPE TRANSCRIPTIONAL REGULATOR GADX"/>
    <property type="match status" value="1"/>
</dbReference>
<keyword evidence="7" id="KW-1185">Reference proteome</keyword>
<keyword evidence="3" id="KW-0804">Transcription</keyword>
<dbReference type="InterPro" id="IPR032687">
    <property type="entry name" value="AraC-type_N"/>
</dbReference>
<dbReference type="SMART" id="SM00342">
    <property type="entry name" value="HTH_ARAC"/>
    <property type="match status" value="1"/>
</dbReference>
<evidence type="ECO:0000256" key="3">
    <source>
        <dbReference type="ARBA" id="ARBA00023163"/>
    </source>
</evidence>
<evidence type="ECO:0000256" key="1">
    <source>
        <dbReference type="ARBA" id="ARBA00023015"/>
    </source>
</evidence>
<keyword evidence="2" id="KW-0238">DNA-binding</keyword>
<sequence>MVDVFWIGVWKEWGNCRDRPHQALRKSRHAFRFSCQNPAPNALLKTMVPLVRAAALINFMEVAESLGFNPREALRHAGLNQNLLKDPEQRISADAVITLLEEAAAGSGCITFGLRMAESRQLSSFGAISLLISHQATLRDALVTTMDYRHLVNESLAMQLEDAGKMVILRQELVITRPSRQGAELALGVLYRMCSALMGPQWRPHSVNFVHSAPPDLRLHRRVFACRLDFDSEFNGFVFAASDLAAPNPHADPAMARYARQFIESLPQSHRHPIVLEVRRAIYLMLPMGRATSDSVAQGLGMSVRSMQRQLDEAGASFTALLNAVRCELAPRYMENPSFSLSRISEMLGYSTQGSFTRWFAAQFEELPSAWREREAGKRRAGGQGGRTASRPSARRPAI</sequence>
<feature type="region of interest" description="Disordered" evidence="4">
    <location>
        <begin position="372"/>
        <end position="399"/>
    </location>
</feature>
<evidence type="ECO:0000259" key="5">
    <source>
        <dbReference type="PROSITE" id="PS01124"/>
    </source>
</evidence>
<reference evidence="6 7" key="1">
    <citation type="submission" date="2024-03" db="EMBL/GenBank/DDBJ databases">
        <title>Novel species of the genus Variovorax.</title>
        <authorList>
            <person name="Liu Q."/>
            <person name="Xin Y.-H."/>
        </authorList>
    </citation>
    <scope>NUCLEOTIDE SEQUENCE [LARGE SCALE GENOMIC DNA]</scope>
    <source>
        <strain evidence="6 7">KACC 18901</strain>
    </source>
</reference>
<gene>
    <name evidence="6" type="ORF">WKW79_35065</name>
</gene>
<dbReference type="RefSeq" id="WP_340339853.1">
    <property type="nucleotide sequence ID" value="NZ_JBBKZS010000039.1"/>
</dbReference>
<proteinExistence type="predicted"/>
<dbReference type="PANTHER" id="PTHR47894:SF4">
    <property type="entry name" value="HTH-TYPE TRANSCRIPTIONAL REGULATOR GADX"/>
    <property type="match status" value="1"/>
</dbReference>
<keyword evidence="1" id="KW-0805">Transcription regulation</keyword>
<evidence type="ECO:0000256" key="4">
    <source>
        <dbReference type="SAM" id="MobiDB-lite"/>
    </source>
</evidence>
<dbReference type="Pfam" id="PF12625">
    <property type="entry name" value="Arabinose_bd"/>
    <property type="match status" value="1"/>
</dbReference>
<dbReference type="Gene3D" id="1.10.10.60">
    <property type="entry name" value="Homeodomain-like"/>
    <property type="match status" value="1"/>
</dbReference>
<name>A0ABU8XIX0_9BURK</name>
<dbReference type="EMBL" id="JBBKZS010000039">
    <property type="protein sequence ID" value="MEJ8859818.1"/>
    <property type="molecule type" value="Genomic_DNA"/>
</dbReference>
<dbReference type="PROSITE" id="PS01124">
    <property type="entry name" value="HTH_ARAC_FAMILY_2"/>
    <property type="match status" value="1"/>
</dbReference>
<dbReference type="Pfam" id="PF12833">
    <property type="entry name" value="HTH_18"/>
    <property type="match status" value="1"/>
</dbReference>
<accession>A0ABU8XIX0</accession>
<comment type="caution">
    <text evidence="6">The sequence shown here is derived from an EMBL/GenBank/DDBJ whole genome shotgun (WGS) entry which is preliminary data.</text>
</comment>
<evidence type="ECO:0000256" key="2">
    <source>
        <dbReference type="ARBA" id="ARBA00023125"/>
    </source>
</evidence>
<protein>
    <submittedName>
        <fullName evidence="6">AraC family transcriptional regulator</fullName>
    </submittedName>
</protein>
<feature type="domain" description="HTH araC/xylS-type" evidence="5">
    <location>
        <begin position="276"/>
        <end position="374"/>
    </location>
</feature>